<evidence type="ECO:0000256" key="7">
    <source>
        <dbReference type="ARBA" id="ARBA00022824"/>
    </source>
</evidence>
<evidence type="ECO:0000256" key="15">
    <source>
        <dbReference type="PIRSR" id="PIRSR606687-1"/>
    </source>
</evidence>
<keyword evidence="11 17" id="KW-0342">GTP-binding</keyword>
<protein>
    <recommendedName>
        <fullName evidence="3">small monomeric GTPase</fullName>
        <ecNumber evidence="3">3.6.5.2</ecNumber>
    </recommendedName>
</protein>
<dbReference type="SUPFAM" id="SSF52540">
    <property type="entry name" value="P-loop containing nucleoside triphosphate hydrolases"/>
    <property type="match status" value="1"/>
</dbReference>
<comment type="caution">
    <text evidence="20">The sequence shown here is derived from an EMBL/GenBank/DDBJ whole genome shotgun (WGS) entry which is preliminary data.</text>
</comment>
<reference evidence="20" key="1">
    <citation type="submission" date="2023-10" db="EMBL/GenBank/DDBJ databases">
        <title>Genome assemblies of two species of porcelain crab, Petrolisthes cinctipes and Petrolisthes manimaculis (Anomura: Porcellanidae).</title>
        <authorList>
            <person name="Angst P."/>
        </authorList>
    </citation>
    <scope>NUCLEOTIDE SEQUENCE</scope>
    <source>
        <strain evidence="20">PB745_01</strain>
        <tissue evidence="20">Gill</tissue>
    </source>
</reference>
<dbReference type="Pfam" id="PF00025">
    <property type="entry name" value="Arf"/>
    <property type="match status" value="1"/>
</dbReference>
<dbReference type="GO" id="GO:0003925">
    <property type="term" value="F:G protein activity"/>
    <property type="evidence" value="ECO:0007669"/>
    <property type="project" value="UniProtKB-EC"/>
</dbReference>
<evidence type="ECO:0000256" key="2">
    <source>
        <dbReference type="ARBA" id="ARBA00007507"/>
    </source>
</evidence>
<comment type="catalytic activity">
    <reaction evidence="14">
        <text>GTP + H2O = GDP + phosphate + H(+)</text>
        <dbReference type="Rhea" id="RHEA:19669"/>
        <dbReference type="ChEBI" id="CHEBI:15377"/>
        <dbReference type="ChEBI" id="CHEBI:15378"/>
        <dbReference type="ChEBI" id="CHEBI:37565"/>
        <dbReference type="ChEBI" id="CHEBI:43474"/>
        <dbReference type="ChEBI" id="CHEBI:58189"/>
        <dbReference type="EC" id="3.6.5.2"/>
    </reaction>
    <physiologicalReaction direction="left-to-right" evidence="14">
        <dbReference type="Rhea" id="RHEA:19670"/>
    </physiologicalReaction>
</comment>
<feature type="binding site" evidence="17">
    <location>
        <begin position="94"/>
        <end position="101"/>
    </location>
    <ligand>
        <name>GTP</name>
        <dbReference type="ChEBI" id="CHEBI:37565"/>
    </ligand>
</feature>
<keyword evidence="8 19" id="KW-0931">ER-Golgi transport</keyword>
<feature type="binding site" evidence="16">
    <location>
        <position position="99"/>
    </location>
    <ligand>
        <name>GTP</name>
        <dbReference type="ChEBI" id="CHEBI:37565"/>
    </ligand>
</feature>
<evidence type="ECO:0000256" key="14">
    <source>
        <dbReference type="ARBA" id="ARBA00047660"/>
    </source>
</evidence>
<keyword evidence="21" id="KW-1185">Reference proteome</keyword>
<comment type="subcellular location">
    <subcellularLocation>
        <location evidence="1">Endoplasmic reticulum membrane</location>
        <topology evidence="1">Peripheral membrane protein</topology>
    </subcellularLocation>
    <subcellularLocation>
        <location evidence="13">Golgi apparatus</location>
        <location evidence="13">Golgi stack membrane</location>
        <topology evidence="13">Peripheral membrane protein</topology>
    </subcellularLocation>
</comment>
<keyword evidence="5 16" id="KW-0547">Nucleotide-binding</keyword>
<feature type="binding site" evidence="16">
    <location>
        <position position="197"/>
    </location>
    <ligand>
        <name>GTP</name>
        <dbReference type="ChEBI" id="CHEBI:37565"/>
    </ligand>
</feature>
<keyword evidence="7 19" id="KW-0256">Endoplasmic reticulum</keyword>
<evidence type="ECO:0000256" key="19">
    <source>
        <dbReference type="RuleBase" id="RU003926"/>
    </source>
</evidence>
<dbReference type="PANTHER" id="PTHR45684">
    <property type="entry name" value="RE74312P"/>
    <property type="match status" value="1"/>
</dbReference>
<dbReference type="GO" id="GO:0046872">
    <property type="term" value="F:metal ion binding"/>
    <property type="evidence" value="ECO:0007669"/>
    <property type="project" value="UniProtKB-KW"/>
</dbReference>
<keyword evidence="15" id="KW-0479">Metal-binding</keyword>
<evidence type="ECO:0000256" key="17">
    <source>
        <dbReference type="PIRSR" id="PIRSR606689-1"/>
    </source>
</evidence>
<dbReference type="Gene3D" id="3.40.50.300">
    <property type="entry name" value="P-loop containing nucleotide triphosphate hydrolases"/>
    <property type="match status" value="1"/>
</dbReference>
<feature type="binding site" evidence="16">
    <location>
        <position position="97"/>
    </location>
    <ligand>
        <name>GTP</name>
        <dbReference type="ChEBI" id="CHEBI:37565"/>
    </ligand>
</feature>
<feature type="binding site" evidence="15">
    <location>
        <position position="96"/>
    </location>
    <ligand>
        <name>Mg(2+)</name>
        <dbReference type="ChEBI" id="CHEBI:18420"/>
    </ligand>
</feature>
<keyword evidence="9 19" id="KW-0653">Protein transport</keyword>
<dbReference type="Proteomes" id="UP001286313">
    <property type="component" value="Unassembled WGS sequence"/>
</dbReference>
<dbReference type="EMBL" id="JAWQEG010003904">
    <property type="protein sequence ID" value="KAK3863927.1"/>
    <property type="molecule type" value="Genomic_DNA"/>
</dbReference>
<evidence type="ECO:0000313" key="21">
    <source>
        <dbReference type="Proteomes" id="UP001286313"/>
    </source>
</evidence>
<comment type="similarity">
    <text evidence="2 19">Belongs to the small GTPase superfamily. SAR1 family.</text>
</comment>
<feature type="binding site" evidence="18">
    <location>
        <position position="101"/>
    </location>
    <ligand>
        <name>Mg(2+)</name>
        <dbReference type="ChEBI" id="CHEBI:18420"/>
    </ligand>
</feature>
<evidence type="ECO:0000256" key="6">
    <source>
        <dbReference type="ARBA" id="ARBA00022801"/>
    </source>
</evidence>
<keyword evidence="6" id="KW-0378">Hydrolase</keyword>
<gene>
    <name evidence="20" type="ORF">Pcinc_030343</name>
</gene>
<dbReference type="PROSITE" id="PS51422">
    <property type="entry name" value="SAR1"/>
    <property type="match status" value="1"/>
</dbReference>
<evidence type="ECO:0000256" key="8">
    <source>
        <dbReference type="ARBA" id="ARBA00022892"/>
    </source>
</evidence>
<evidence type="ECO:0000256" key="16">
    <source>
        <dbReference type="PIRSR" id="PIRSR606687-2"/>
    </source>
</evidence>
<evidence type="ECO:0000256" key="9">
    <source>
        <dbReference type="ARBA" id="ARBA00022927"/>
    </source>
</evidence>
<dbReference type="GO" id="GO:0005789">
    <property type="term" value="C:endoplasmic reticulum membrane"/>
    <property type="evidence" value="ECO:0007669"/>
    <property type="project" value="UniProtKB-SubCell"/>
</dbReference>
<evidence type="ECO:0000256" key="11">
    <source>
        <dbReference type="ARBA" id="ARBA00023134"/>
    </source>
</evidence>
<feature type="binding site" evidence="16">
    <location>
        <position position="101"/>
    </location>
    <ligand>
        <name>GTP</name>
        <dbReference type="ChEBI" id="CHEBI:37565"/>
    </ligand>
</feature>
<dbReference type="NCBIfam" id="TIGR00231">
    <property type="entry name" value="small_GTP"/>
    <property type="match status" value="1"/>
</dbReference>
<evidence type="ECO:0000256" key="1">
    <source>
        <dbReference type="ARBA" id="ARBA00004406"/>
    </source>
</evidence>
<dbReference type="GO" id="GO:0005525">
    <property type="term" value="F:GTP binding"/>
    <property type="evidence" value="ECO:0007669"/>
    <property type="project" value="UniProtKB-KW"/>
</dbReference>
<feature type="binding site" evidence="16">
    <location>
        <position position="196"/>
    </location>
    <ligand>
        <name>GTP</name>
        <dbReference type="ChEBI" id="CHEBI:37565"/>
    </ligand>
</feature>
<keyword evidence="12" id="KW-0472">Membrane</keyword>
<dbReference type="PRINTS" id="PR00328">
    <property type="entry name" value="SAR1GTPBP"/>
</dbReference>
<feature type="binding site" evidence="16">
    <location>
        <position position="242"/>
    </location>
    <ligand>
        <name>GTP</name>
        <dbReference type="ChEBI" id="CHEBI:37565"/>
    </ligand>
</feature>
<sequence>MNLLTSQQQQQQHQHQPLLILQPWKHHKMMDCGHFFKINSCTLPVIFKENTDRKGVNKVLNKLPGIKMFLWDWLTGVLGYLGLWKKSGKLLFLGLDNAGKTTLLHMLKDDRMAQHVPTLHPTSEELSIGQIKFTTFDLGGHHQARRVWKDYFPAVDAIVFLIDAADRTRFAESKAELDSLLTDDQLSNIPIVILGNKIDKPGAASEDELRHYFGLFGQTTGKNKIPRNELPGRPLELFMCSVLKRQGYGEGFRWIANYID</sequence>
<dbReference type="CDD" id="cd00879">
    <property type="entry name" value="Sar1"/>
    <property type="match status" value="1"/>
</dbReference>
<evidence type="ECO:0000256" key="4">
    <source>
        <dbReference type="ARBA" id="ARBA00022448"/>
    </source>
</evidence>
<evidence type="ECO:0000256" key="13">
    <source>
        <dbReference type="ARBA" id="ARBA00037843"/>
    </source>
</evidence>
<name>A0AAE1EZ02_PETCI</name>
<organism evidence="20 21">
    <name type="scientific">Petrolisthes cinctipes</name>
    <name type="common">Flat porcelain crab</name>
    <dbReference type="NCBI Taxonomy" id="88211"/>
    <lineage>
        <taxon>Eukaryota</taxon>
        <taxon>Metazoa</taxon>
        <taxon>Ecdysozoa</taxon>
        <taxon>Arthropoda</taxon>
        <taxon>Crustacea</taxon>
        <taxon>Multicrustacea</taxon>
        <taxon>Malacostraca</taxon>
        <taxon>Eumalacostraca</taxon>
        <taxon>Eucarida</taxon>
        <taxon>Decapoda</taxon>
        <taxon>Pleocyemata</taxon>
        <taxon>Anomura</taxon>
        <taxon>Galatheoidea</taxon>
        <taxon>Porcellanidae</taxon>
        <taxon>Petrolisthes</taxon>
    </lineage>
</organism>
<dbReference type="PROSITE" id="PS51417">
    <property type="entry name" value="ARF"/>
    <property type="match status" value="1"/>
</dbReference>
<feature type="binding site" evidence="16">
    <location>
        <position position="243"/>
    </location>
    <ligand>
        <name>GTP</name>
        <dbReference type="ChEBI" id="CHEBI:37565"/>
    </ligand>
</feature>
<dbReference type="InterPro" id="IPR006689">
    <property type="entry name" value="Small_GTPase_ARF/SAR"/>
</dbReference>
<keyword evidence="10 19" id="KW-0333">Golgi apparatus</keyword>
<feature type="binding site" evidence="16">
    <location>
        <position position="102"/>
    </location>
    <ligand>
        <name>GTP</name>
        <dbReference type="ChEBI" id="CHEBI:37565"/>
    </ligand>
</feature>
<dbReference type="FunFam" id="3.40.50.300:FF:000161">
    <property type="entry name" value="Small COPII coat GTPase"/>
    <property type="match status" value="1"/>
</dbReference>
<feature type="binding site" evidence="17">
    <location>
        <begin position="196"/>
        <end position="199"/>
    </location>
    <ligand>
        <name>GTP</name>
        <dbReference type="ChEBI" id="CHEBI:37565"/>
    </ligand>
</feature>
<dbReference type="InterPro" id="IPR006687">
    <property type="entry name" value="Small_GTPase_SAR1"/>
</dbReference>
<feature type="binding site" evidence="16">
    <location>
        <position position="199"/>
    </location>
    <ligand>
        <name>GTP</name>
        <dbReference type="ChEBI" id="CHEBI:37565"/>
    </ligand>
</feature>
<evidence type="ECO:0000256" key="3">
    <source>
        <dbReference type="ARBA" id="ARBA00011984"/>
    </source>
</evidence>
<evidence type="ECO:0000256" key="18">
    <source>
        <dbReference type="PIRSR" id="PIRSR606689-2"/>
    </source>
</evidence>
<keyword evidence="15" id="KW-0460">Magnesium</keyword>
<evidence type="ECO:0000256" key="10">
    <source>
        <dbReference type="ARBA" id="ARBA00023034"/>
    </source>
</evidence>
<keyword evidence="4 19" id="KW-0813">Transport</keyword>
<dbReference type="GO" id="GO:0032580">
    <property type="term" value="C:Golgi cisterna membrane"/>
    <property type="evidence" value="ECO:0007669"/>
    <property type="project" value="UniProtKB-SubCell"/>
</dbReference>
<feature type="binding site" evidence="16">
    <location>
        <position position="100"/>
    </location>
    <ligand>
        <name>GTP</name>
        <dbReference type="ChEBI" id="CHEBI:37565"/>
    </ligand>
</feature>
<proteinExistence type="inferred from homology"/>
<dbReference type="EC" id="3.6.5.2" evidence="3"/>
<dbReference type="InterPro" id="IPR027417">
    <property type="entry name" value="P-loop_NTPase"/>
</dbReference>
<dbReference type="GO" id="GO:0006886">
    <property type="term" value="P:intracellular protein transport"/>
    <property type="evidence" value="ECO:0007669"/>
    <property type="project" value="InterPro"/>
</dbReference>
<feature type="binding site" evidence="17">
    <location>
        <position position="140"/>
    </location>
    <ligand>
        <name>GTP</name>
        <dbReference type="ChEBI" id="CHEBI:37565"/>
    </ligand>
</feature>
<dbReference type="GO" id="GO:0016192">
    <property type="term" value="P:vesicle-mediated transport"/>
    <property type="evidence" value="ECO:0007669"/>
    <property type="project" value="UniProtKB-KW"/>
</dbReference>
<dbReference type="SMART" id="SM00178">
    <property type="entry name" value="SAR"/>
    <property type="match status" value="1"/>
</dbReference>
<dbReference type="AlphaFoldDB" id="A0AAE1EZ02"/>
<accession>A0AAE1EZ02</accession>
<dbReference type="InterPro" id="IPR005225">
    <property type="entry name" value="Small_GTP-bd"/>
</dbReference>
<evidence type="ECO:0000256" key="12">
    <source>
        <dbReference type="ARBA" id="ARBA00023136"/>
    </source>
</evidence>
<evidence type="ECO:0000313" key="20">
    <source>
        <dbReference type="EMBL" id="KAK3863927.1"/>
    </source>
</evidence>
<feature type="binding site" evidence="18">
    <location>
        <position position="118"/>
    </location>
    <ligand>
        <name>Mg(2+)</name>
        <dbReference type="ChEBI" id="CHEBI:18420"/>
    </ligand>
</feature>
<dbReference type="SMART" id="SM00177">
    <property type="entry name" value="ARF"/>
    <property type="match status" value="1"/>
</dbReference>
<evidence type="ECO:0000256" key="5">
    <source>
        <dbReference type="ARBA" id="ARBA00022741"/>
    </source>
</evidence>